<sequence length="326" mass="35165">MTIRACIFSRLCTYTLCVLMGLSPATAGLAYAQTGGAGKTEPAPPPPSEYPRGDRHGDSRGEALLPALITGLFAILGQQQNTGKDDKRGANEEDLALNGPRMLDSYPVGTFAVYGFTNDGWPLVVDFLPKPNSCTWLDVMLNQERVFSRLLDMDGRSGRRLVRVDLPHGITKQARAALYIVQSEQRSCDAGAAPPAPVEVYGIGAGPRAIGSVAVDQLLFEPALPRVPQEPARISYRVKSNFNHASVEILRYLASPSGLIQVQRVRANRADALSPGLIVGQPWDGQDQSGKRSLGVHRLQVRAWFNEGDPSWVGAISPASVTIAPR</sequence>
<protein>
    <submittedName>
        <fullName evidence="3">Uncharacterized protein</fullName>
    </submittedName>
</protein>
<keyword evidence="2" id="KW-0732">Signal</keyword>
<comment type="caution">
    <text evidence="3">The sequence shown here is derived from an EMBL/GenBank/DDBJ whole genome shotgun (WGS) entry which is preliminary data.</text>
</comment>
<reference evidence="3 4" key="1">
    <citation type="submission" date="2022-10" db="EMBL/GenBank/DDBJ databases">
        <title>Janthinobacterium sp. hw3 Genome sequencing.</title>
        <authorList>
            <person name="Park S."/>
        </authorList>
    </citation>
    <scope>NUCLEOTIDE SEQUENCE [LARGE SCALE GENOMIC DNA]</scope>
    <source>
        <strain evidence="4">hw3</strain>
    </source>
</reference>
<proteinExistence type="predicted"/>
<name>A0ABT5K5H8_9BURK</name>
<dbReference type="Proteomes" id="UP001221208">
    <property type="component" value="Unassembled WGS sequence"/>
</dbReference>
<keyword evidence="4" id="KW-1185">Reference proteome</keyword>
<organism evidence="3 4">
    <name type="scientific">Janthinobacterium fluminis</name>
    <dbReference type="NCBI Taxonomy" id="2987524"/>
    <lineage>
        <taxon>Bacteria</taxon>
        <taxon>Pseudomonadati</taxon>
        <taxon>Pseudomonadota</taxon>
        <taxon>Betaproteobacteria</taxon>
        <taxon>Burkholderiales</taxon>
        <taxon>Oxalobacteraceae</taxon>
        <taxon>Janthinobacterium</taxon>
    </lineage>
</organism>
<dbReference type="EMBL" id="JAQQXR010000007">
    <property type="protein sequence ID" value="MDC8759673.1"/>
    <property type="molecule type" value="Genomic_DNA"/>
</dbReference>
<accession>A0ABT5K5H8</accession>
<evidence type="ECO:0000313" key="4">
    <source>
        <dbReference type="Proteomes" id="UP001221208"/>
    </source>
</evidence>
<feature type="signal peptide" evidence="2">
    <location>
        <begin position="1"/>
        <end position="27"/>
    </location>
</feature>
<gene>
    <name evidence="3" type="ORF">OIK44_18990</name>
</gene>
<evidence type="ECO:0000256" key="1">
    <source>
        <dbReference type="SAM" id="MobiDB-lite"/>
    </source>
</evidence>
<evidence type="ECO:0000313" key="3">
    <source>
        <dbReference type="EMBL" id="MDC8759673.1"/>
    </source>
</evidence>
<feature type="chain" id="PRO_5046390060" evidence="2">
    <location>
        <begin position="28"/>
        <end position="326"/>
    </location>
</feature>
<feature type="region of interest" description="Disordered" evidence="1">
    <location>
        <begin position="34"/>
        <end position="57"/>
    </location>
</feature>
<evidence type="ECO:0000256" key="2">
    <source>
        <dbReference type="SAM" id="SignalP"/>
    </source>
</evidence>
<dbReference type="RefSeq" id="WP_273672957.1">
    <property type="nucleotide sequence ID" value="NZ_JAQQXR010000007.1"/>
</dbReference>